<accession>A0ABD1Y656</accession>
<feature type="signal peptide" evidence="2">
    <location>
        <begin position="1"/>
        <end position="17"/>
    </location>
</feature>
<evidence type="ECO:0000256" key="2">
    <source>
        <dbReference type="SAM" id="SignalP"/>
    </source>
</evidence>
<proteinExistence type="predicted"/>
<reference evidence="3 4" key="1">
    <citation type="submission" date="2024-09" db="EMBL/GenBank/DDBJ databases">
        <title>Chromosome-scale assembly of Riccia fluitans.</title>
        <authorList>
            <person name="Paukszto L."/>
            <person name="Sawicki J."/>
            <person name="Karawczyk K."/>
            <person name="Piernik-Szablinska J."/>
            <person name="Szczecinska M."/>
            <person name="Mazdziarz M."/>
        </authorList>
    </citation>
    <scope>NUCLEOTIDE SEQUENCE [LARGE SCALE GENOMIC DNA]</scope>
    <source>
        <strain evidence="3">Rf_01</strain>
        <tissue evidence="3">Aerial parts of the thallus</tissue>
    </source>
</reference>
<evidence type="ECO:0000313" key="3">
    <source>
        <dbReference type="EMBL" id="KAL2622251.1"/>
    </source>
</evidence>
<comment type="caution">
    <text evidence="3">The sequence shown here is derived from an EMBL/GenBank/DDBJ whole genome shotgun (WGS) entry which is preliminary data.</text>
</comment>
<evidence type="ECO:0000313" key="4">
    <source>
        <dbReference type="Proteomes" id="UP001605036"/>
    </source>
</evidence>
<evidence type="ECO:0000256" key="1">
    <source>
        <dbReference type="SAM" id="MobiDB-lite"/>
    </source>
</evidence>
<keyword evidence="4" id="KW-1185">Reference proteome</keyword>
<keyword evidence="2" id="KW-0732">Signal</keyword>
<sequence>MAVPMFWAMLVFQLVAASIFLPMLRNSSSWCHGLLVEDARADVVNRFVVVRISCWRRFLIRQEFGRGDRQATTAQTREQVPNTEDDKTTEAEQSSRQLDDFLAAKFQPRATPRQA</sequence>
<protein>
    <recommendedName>
        <fullName evidence="5">ATP synthase F0 subunit 8</fullName>
    </recommendedName>
</protein>
<dbReference type="AlphaFoldDB" id="A0ABD1Y656"/>
<feature type="chain" id="PRO_5044875478" description="ATP synthase F0 subunit 8" evidence="2">
    <location>
        <begin position="18"/>
        <end position="115"/>
    </location>
</feature>
<organism evidence="3 4">
    <name type="scientific">Riccia fluitans</name>
    <dbReference type="NCBI Taxonomy" id="41844"/>
    <lineage>
        <taxon>Eukaryota</taxon>
        <taxon>Viridiplantae</taxon>
        <taxon>Streptophyta</taxon>
        <taxon>Embryophyta</taxon>
        <taxon>Marchantiophyta</taxon>
        <taxon>Marchantiopsida</taxon>
        <taxon>Marchantiidae</taxon>
        <taxon>Marchantiales</taxon>
        <taxon>Ricciaceae</taxon>
        <taxon>Riccia</taxon>
    </lineage>
</organism>
<dbReference type="Proteomes" id="UP001605036">
    <property type="component" value="Unassembled WGS sequence"/>
</dbReference>
<evidence type="ECO:0008006" key="5">
    <source>
        <dbReference type="Google" id="ProtNLM"/>
    </source>
</evidence>
<dbReference type="EMBL" id="JBHFFA010000006">
    <property type="protein sequence ID" value="KAL2622251.1"/>
    <property type="molecule type" value="Genomic_DNA"/>
</dbReference>
<gene>
    <name evidence="3" type="ORF">R1flu_002456</name>
</gene>
<feature type="region of interest" description="Disordered" evidence="1">
    <location>
        <begin position="68"/>
        <end position="115"/>
    </location>
</feature>
<name>A0ABD1Y656_9MARC</name>
<feature type="compositionally biased region" description="Polar residues" evidence="1">
    <location>
        <begin position="70"/>
        <end position="82"/>
    </location>
</feature>